<dbReference type="AlphaFoldDB" id="A0A0L8GKL4"/>
<dbReference type="InterPro" id="IPR039879">
    <property type="entry name" value="EFC10"/>
</dbReference>
<accession>A0A0L8GKL4</accession>
<dbReference type="GO" id="GO:0005509">
    <property type="term" value="F:calcium ion binding"/>
    <property type="evidence" value="ECO:0007669"/>
    <property type="project" value="InterPro"/>
</dbReference>
<dbReference type="OrthoDB" id="10260455at2759"/>
<dbReference type="CDD" id="cd22976">
    <property type="entry name" value="DD_EFCAB10"/>
    <property type="match status" value="1"/>
</dbReference>
<dbReference type="Gene3D" id="1.20.890.10">
    <property type="entry name" value="cAMP-dependent protein kinase regulatory subunit, dimerization-anchoring domain"/>
    <property type="match status" value="1"/>
</dbReference>
<dbReference type="SUPFAM" id="SSF47391">
    <property type="entry name" value="Dimerization-anchoring domain of cAMP-dependent PK regulatory subunit"/>
    <property type="match status" value="1"/>
</dbReference>
<name>A0A0L8GKL4_OCTBM</name>
<reference evidence="2" key="1">
    <citation type="submission" date="2015-07" db="EMBL/GenBank/DDBJ databases">
        <title>MeaNS - Measles Nucleotide Surveillance Program.</title>
        <authorList>
            <person name="Tran T."/>
            <person name="Druce J."/>
        </authorList>
    </citation>
    <scope>NUCLEOTIDE SEQUENCE</scope>
    <source>
        <strain evidence="2">UCB-OBI-ISO-001</strain>
        <tissue evidence="2">Gonad</tissue>
    </source>
</reference>
<protein>
    <recommendedName>
        <fullName evidence="1">EF-hand domain-containing protein</fullName>
    </recommendedName>
</protein>
<dbReference type="Pfam" id="PF24548">
    <property type="entry name" value="EF_EFCAB10_C"/>
    <property type="match status" value="1"/>
</dbReference>
<gene>
    <name evidence="2" type="ORF">OCBIM_22032066mg</name>
</gene>
<dbReference type="InterPro" id="IPR056587">
    <property type="entry name" value="EF_EFCAB10_C"/>
</dbReference>
<evidence type="ECO:0000313" key="2">
    <source>
        <dbReference type="EMBL" id="KOF77483.1"/>
    </source>
</evidence>
<proteinExistence type="predicted"/>
<dbReference type="KEGG" id="obi:106876248"/>
<dbReference type="PROSITE" id="PS50222">
    <property type="entry name" value="EF_HAND_2"/>
    <property type="match status" value="1"/>
</dbReference>
<dbReference type="EMBL" id="KQ421417">
    <property type="protein sequence ID" value="KOF77483.1"/>
    <property type="molecule type" value="Genomic_DNA"/>
</dbReference>
<evidence type="ECO:0000259" key="1">
    <source>
        <dbReference type="PROSITE" id="PS50222"/>
    </source>
</evidence>
<dbReference type="PANTHER" id="PTHR21847:SF1">
    <property type="entry name" value="EF-HAND CALCIUM-BINDING DOMAIN-CONTAINING PROTEIN 10"/>
    <property type="match status" value="1"/>
</dbReference>
<dbReference type="InterPro" id="IPR002048">
    <property type="entry name" value="EF_hand_dom"/>
</dbReference>
<feature type="domain" description="EF-hand" evidence="1">
    <location>
        <begin position="62"/>
        <end position="97"/>
    </location>
</feature>
<dbReference type="OMA" id="SMLLFYR"/>
<organism evidence="2">
    <name type="scientific">Octopus bimaculoides</name>
    <name type="common">California two-spotted octopus</name>
    <dbReference type="NCBI Taxonomy" id="37653"/>
    <lineage>
        <taxon>Eukaryota</taxon>
        <taxon>Metazoa</taxon>
        <taxon>Spiralia</taxon>
        <taxon>Lophotrochozoa</taxon>
        <taxon>Mollusca</taxon>
        <taxon>Cephalopoda</taxon>
        <taxon>Coleoidea</taxon>
        <taxon>Octopodiformes</taxon>
        <taxon>Octopoda</taxon>
        <taxon>Incirrata</taxon>
        <taxon>Octopodidae</taxon>
        <taxon>Octopus</taxon>
    </lineage>
</organism>
<dbReference type="STRING" id="37653.A0A0L8GKL4"/>
<dbReference type="PANTHER" id="PTHR21847">
    <property type="entry name" value="EF-HAND CALCIUM-BINDING DOMAIN-CONTAINING PROTEIN 10"/>
    <property type="match status" value="1"/>
</dbReference>
<dbReference type="InterPro" id="IPR049760">
    <property type="entry name" value="DD_EFCAB10"/>
</dbReference>
<sequence length="147" mass="17361">MEENKETREMLADQYLKEHKIQSLFNKMLASLVFFRPAEPKKFMVEYLQELKNNPKKPVSLFDKGNIESLFHIMDPTRKGFITQKQYVEAMKTLHIQEYPEDPDGYIINQILFPTFQSIVTTALHKEWATFKPKTKEDKNAETSKTE</sequence>